<dbReference type="Proteomes" id="UP000216752">
    <property type="component" value="Chromosome"/>
</dbReference>
<evidence type="ECO:0000313" key="2">
    <source>
        <dbReference type="Proteomes" id="UP000216752"/>
    </source>
</evidence>
<name>A0ABZ3IVE9_9FIRM</name>
<proteinExistence type="predicted"/>
<gene>
    <name evidence="1" type="ORF">SPSIL_055760</name>
</gene>
<evidence type="ECO:0000313" key="1">
    <source>
        <dbReference type="EMBL" id="XFO69343.1"/>
    </source>
</evidence>
<keyword evidence="2" id="KW-1185">Reference proteome</keyword>
<accession>A0ABZ3IVE9</accession>
<sequence>MDNVSDDLNIKLTEEELRELLDGLPDIIRDLKEESDAPEITN</sequence>
<protein>
    <submittedName>
        <fullName evidence="1">Uncharacterized protein</fullName>
    </submittedName>
</protein>
<reference evidence="1" key="1">
    <citation type="submission" date="2024-05" db="EMBL/GenBank/DDBJ databases">
        <title>Isolation and characterization of Sporomusa carbonis sp. nov., a carboxydotrophic hydrogenogen in the genus of Sporomusa isolated from a charcoal burning pile.</title>
        <authorList>
            <person name="Boeer T."/>
            <person name="Rosenbaum F."/>
            <person name="Eysell L."/>
            <person name="Mueller V."/>
            <person name="Daniel R."/>
            <person name="Poehlein A."/>
        </authorList>
    </citation>
    <scope>NUCLEOTIDE SEQUENCE [LARGE SCALE GENOMIC DNA]</scope>
    <source>
        <strain evidence="1">DSM 10669</strain>
    </source>
</reference>
<organism evidence="1 2">
    <name type="scientific">Sporomusa silvacetica DSM 10669</name>
    <dbReference type="NCBI Taxonomy" id="1123289"/>
    <lineage>
        <taxon>Bacteria</taxon>
        <taxon>Bacillati</taxon>
        <taxon>Bacillota</taxon>
        <taxon>Negativicutes</taxon>
        <taxon>Selenomonadales</taxon>
        <taxon>Sporomusaceae</taxon>
        <taxon>Sporomusa</taxon>
    </lineage>
</organism>
<dbReference type="RefSeq" id="WP_281253599.1">
    <property type="nucleotide sequence ID" value="NZ_CP155573.1"/>
</dbReference>
<dbReference type="EMBL" id="CP155573">
    <property type="protein sequence ID" value="XFO69343.1"/>
    <property type="molecule type" value="Genomic_DNA"/>
</dbReference>